<feature type="compositionally biased region" description="Low complexity" evidence="8">
    <location>
        <begin position="193"/>
        <end position="209"/>
    </location>
</feature>
<dbReference type="InterPro" id="IPR036211">
    <property type="entry name" value="eIF4G_eIF4E-bd_sf"/>
</dbReference>
<dbReference type="AlphaFoldDB" id="A0A367KQG9"/>
<evidence type="ECO:0000256" key="1">
    <source>
        <dbReference type="ARBA" id="ARBA00004496"/>
    </source>
</evidence>
<feature type="region of interest" description="Disordered" evidence="8">
    <location>
        <begin position="619"/>
        <end position="726"/>
    </location>
</feature>
<dbReference type="OrthoDB" id="514777at2759"/>
<keyword evidence="3" id="KW-0963">Cytoplasm</keyword>
<dbReference type="FunFam" id="1.25.40.180:FF:000020">
    <property type="entry name" value="Eukaryotic translation initiation factor subunit"/>
    <property type="match status" value="1"/>
</dbReference>
<evidence type="ECO:0000259" key="9">
    <source>
        <dbReference type="SMART" id="SM00543"/>
    </source>
</evidence>
<feature type="compositionally biased region" description="Polar residues" evidence="8">
    <location>
        <begin position="1"/>
        <end position="11"/>
    </location>
</feature>
<feature type="compositionally biased region" description="Low complexity" evidence="8">
    <location>
        <begin position="283"/>
        <end position="308"/>
    </location>
</feature>
<keyword evidence="6" id="KW-0694">RNA-binding</keyword>
<feature type="compositionally biased region" description="Polar residues" evidence="8">
    <location>
        <begin position="309"/>
        <end position="324"/>
    </location>
</feature>
<evidence type="ECO:0000256" key="4">
    <source>
        <dbReference type="ARBA" id="ARBA00022540"/>
    </source>
</evidence>
<dbReference type="Gene3D" id="1.20.970.30">
    <property type="entry name" value="eIF4G, eIF4E-binding domain"/>
    <property type="match status" value="1"/>
</dbReference>
<evidence type="ECO:0000313" key="10">
    <source>
        <dbReference type="EMBL" id="RCI04429.1"/>
    </source>
</evidence>
<dbReference type="PANTHER" id="PTHR23253">
    <property type="entry name" value="EUKARYOTIC TRANSLATION INITIATION FACTOR 4 GAMMA"/>
    <property type="match status" value="1"/>
</dbReference>
<dbReference type="Gene3D" id="1.25.40.180">
    <property type="match status" value="1"/>
</dbReference>
<name>A0A367KQG9_RHIST</name>
<feature type="compositionally biased region" description="Polar residues" evidence="8">
    <location>
        <begin position="218"/>
        <end position="244"/>
    </location>
</feature>
<accession>A0A367KQG9</accession>
<gene>
    <name evidence="10" type="ORF">CU098_002033</name>
</gene>
<evidence type="ECO:0000256" key="2">
    <source>
        <dbReference type="ARBA" id="ARBA00005775"/>
    </source>
</evidence>
<dbReference type="Pfam" id="PF02854">
    <property type="entry name" value="MIF4G"/>
    <property type="match status" value="1"/>
</dbReference>
<dbReference type="InterPro" id="IPR016024">
    <property type="entry name" value="ARM-type_fold"/>
</dbReference>
<dbReference type="GO" id="GO:0003743">
    <property type="term" value="F:translation initiation factor activity"/>
    <property type="evidence" value="ECO:0007669"/>
    <property type="project" value="UniProtKB-KW"/>
</dbReference>
<feature type="compositionally biased region" description="Low complexity" evidence="8">
    <location>
        <begin position="245"/>
        <end position="266"/>
    </location>
</feature>
<dbReference type="Proteomes" id="UP000253551">
    <property type="component" value="Unassembled WGS sequence"/>
</dbReference>
<dbReference type="SMART" id="SM00543">
    <property type="entry name" value="MIF4G"/>
    <property type="match status" value="1"/>
</dbReference>
<dbReference type="InterPro" id="IPR003890">
    <property type="entry name" value="MIF4G-like_typ-3"/>
</dbReference>
<dbReference type="GO" id="GO:0003729">
    <property type="term" value="F:mRNA binding"/>
    <property type="evidence" value="ECO:0007669"/>
    <property type="project" value="TreeGrafter"/>
</dbReference>
<evidence type="ECO:0000256" key="5">
    <source>
        <dbReference type="ARBA" id="ARBA00022553"/>
    </source>
</evidence>
<feature type="compositionally biased region" description="Gly residues" evidence="8">
    <location>
        <begin position="686"/>
        <end position="700"/>
    </location>
</feature>
<dbReference type="SUPFAM" id="SSF101489">
    <property type="entry name" value="Eukaryotic initiation factor 4f subunit eIF4g, eIF4e-binding domain"/>
    <property type="match status" value="1"/>
</dbReference>
<dbReference type="EMBL" id="PJQM01000685">
    <property type="protein sequence ID" value="RCI04429.1"/>
    <property type="molecule type" value="Genomic_DNA"/>
</dbReference>
<comment type="subcellular location">
    <subcellularLocation>
        <location evidence="1">Cytoplasm</location>
    </subcellularLocation>
</comment>
<feature type="compositionally biased region" description="Low complexity" evidence="8">
    <location>
        <begin position="663"/>
        <end position="676"/>
    </location>
</feature>
<organism evidence="10 11">
    <name type="scientific">Rhizopus stolonifer</name>
    <name type="common">Rhizopus nigricans</name>
    <dbReference type="NCBI Taxonomy" id="4846"/>
    <lineage>
        <taxon>Eukaryota</taxon>
        <taxon>Fungi</taxon>
        <taxon>Fungi incertae sedis</taxon>
        <taxon>Mucoromycota</taxon>
        <taxon>Mucoromycotina</taxon>
        <taxon>Mucoromycetes</taxon>
        <taxon>Mucorales</taxon>
        <taxon>Mucorineae</taxon>
        <taxon>Rhizopodaceae</taxon>
        <taxon>Rhizopus</taxon>
    </lineage>
</organism>
<feature type="region of interest" description="Disordered" evidence="8">
    <location>
        <begin position="427"/>
        <end position="499"/>
    </location>
</feature>
<reference evidence="10 11" key="1">
    <citation type="journal article" date="2018" name="G3 (Bethesda)">
        <title>Phylogenetic and Phylogenomic Definition of Rhizopus Species.</title>
        <authorList>
            <person name="Gryganskyi A.P."/>
            <person name="Golan J."/>
            <person name="Dolatabadi S."/>
            <person name="Mondo S."/>
            <person name="Robb S."/>
            <person name="Idnurm A."/>
            <person name="Muszewska A."/>
            <person name="Steczkiewicz K."/>
            <person name="Masonjones S."/>
            <person name="Liao H.L."/>
            <person name="Gajdeczka M.T."/>
            <person name="Anike F."/>
            <person name="Vuek A."/>
            <person name="Anishchenko I.M."/>
            <person name="Voigt K."/>
            <person name="de Hoog G.S."/>
            <person name="Smith M.E."/>
            <person name="Heitman J."/>
            <person name="Vilgalys R."/>
            <person name="Stajich J.E."/>
        </authorList>
    </citation>
    <scope>NUCLEOTIDE SEQUENCE [LARGE SCALE GENOMIC DNA]</scope>
    <source>
        <strain evidence="10 11">LSU 92-RS-03</strain>
    </source>
</reference>
<comment type="caution">
    <text evidence="10">The sequence shown here is derived from an EMBL/GenBank/DDBJ whole genome shotgun (WGS) entry which is preliminary data.</text>
</comment>
<evidence type="ECO:0000313" key="11">
    <source>
        <dbReference type="Proteomes" id="UP000253551"/>
    </source>
</evidence>
<feature type="non-terminal residue" evidence="10">
    <location>
        <position position="982"/>
    </location>
</feature>
<dbReference type="PANTHER" id="PTHR23253:SF9">
    <property type="entry name" value="EUKARYOTIC TRANSLATION INITIATION FACTOR 4 GAMMA 2"/>
    <property type="match status" value="1"/>
</dbReference>
<evidence type="ECO:0000256" key="6">
    <source>
        <dbReference type="ARBA" id="ARBA00022884"/>
    </source>
</evidence>
<keyword evidence="4" id="KW-0396">Initiation factor</keyword>
<proteinExistence type="inferred from homology"/>
<dbReference type="STRING" id="4846.A0A367KQG9"/>
<feature type="region of interest" description="Disordered" evidence="8">
    <location>
        <begin position="142"/>
        <end position="331"/>
    </location>
</feature>
<protein>
    <recommendedName>
        <fullName evidence="9">MIF4G domain-containing protein</fullName>
    </recommendedName>
</protein>
<evidence type="ECO:0000256" key="8">
    <source>
        <dbReference type="SAM" id="MobiDB-lite"/>
    </source>
</evidence>
<dbReference type="GO" id="GO:0016281">
    <property type="term" value="C:eukaryotic translation initiation factor 4F complex"/>
    <property type="evidence" value="ECO:0007669"/>
    <property type="project" value="TreeGrafter"/>
</dbReference>
<feature type="region of interest" description="Disordered" evidence="8">
    <location>
        <begin position="1"/>
        <end position="67"/>
    </location>
</feature>
<evidence type="ECO:0000256" key="7">
    <source>
        <dbReference type="ARBA" id="ARBA00022917"/>
    </source>
</evidence>
<comment type="similarity">
    <text evidence="2">Belongs to the eukaryotic initiation factor 4G family.</text>
</comment>
<feature type="compositionally biased region" description="Polar residues" evidence="8">
    <location>
        <begin position="636"/>
        <end position="647"/>
    </location>
</feature>
<dbReference type="SUPFAM" id="SSF48371">
    <property type="entry name" value="ARM repeat"/>
    <property type="match status" value="1"/>
</dbReference>
<feature type="compositionally biased region" description="Polar residues" evidence="8">
    <location>
        <begin position="706"/>
        <end position="715"/>
    </location>
</feature>
<keyword evidence="7" id="KW-0648">Protein biosynthesis</keyword>
<keyword evidence="11" id="KW-1185">Reference proteome</keyword>
<feature type="domain" description="MIF4G" evidence="9">
    <location>
        <begin position="756"/>
        <end position="982"/>
    </location>
</feature>
<dbReference type="GO" id="GO:0010494">
    <property type="term" value="C:cytoplasmic stress granule"/>
    <property type="evidence" value="ECO:0007669"/>
    <property type="project" value="UniProtKB-ARBA"/>
</dbReference>
<keyword evidence="5" id="KW-0597">Phosphoprotein</keyword>
<evidence type="ECO:0000256" key="3">
    <source>
        <dbReference type="ARBA" id="ARBA00022490"/>
    </source>
</evidence>
<feature type="compositionally biased region" description="Polar residues" evidence="8">
    <location>
        <begin position="268"/>
        <end position="279"/>
    </location>
</feature>
<feature type="compositionally biased region" description="Polar residues" evidence="8">
    <location>
        <begin position="27"/>
        <end position="67"/>
    </location>
</feature>
<sequence length="982" mass="111694">MNKTMHNSENARPNKFNYAQAARPSYPRNTVQPQQQQRVEGTNDLQTDFKKSSTFNPPTTQGHGSFKKTYSSAYKSKENNTYNNFKKASVQLPMAPPTETSHIQFGSINQSSNIPVTSTNGSNKTGDIPVLREVQFGSLPATDATLHRPQIRSQQQQQLKTEIPRSARATNDARLFTQAYAPRREFNQGEFSNNNNSNSNGNRYYNNRHNGNHKNGYVKTSNAPQQNGHYHNNSNTPIVSYQQYSAPPQHIQPQSAPPQQSTQKSPLLQPTASNSSTYHRSPKVQQSPQLQQQSPQQTSPPVHTSPSSNYTKKNISPSMSHSPPQNMPVGGNTWSTQFVPYYSQYNVPVPSYNGIPPHNRGYAPPTNVKKPITIVDPNTGAALDTTQMALSTVPVTIKPEKFEFKIPQANVSKRVLIVDPATRDKELREKREQEEADLEAKRKAEEERLEQERKAAEEKERLEREEREREEQERLEKERLDREEKERQEREEKERKEREENERLEKERLVLLEAELQKKRAEEEAKRKAEEEQELKRIKSELEAKKKKDEQERIRLTPRTIQIISDPNTIEYPATVENPPSKVNGRFTYSVDFLKLFSTLCTDKSAELAKWDETLNSAIDTKTSGPNAPRERSNGHRGQNSNGSTFKVGSRDGRMEMGKFNTGRPLNPRNNNSSNGMFMERQGSSNGRGGNAGGRGGRGGMKVIRNPSQQQNAPAISTEPVVPLEKTENRWIPTTLSQTKSVETSDDGLLSQEVIVRKVKSLLNKLTIEKFDPISAQIFEFARQSEKEDDGKSLRTVMKLTFEKACDEPAFASMWASLCRKMCDSMTNDIRDTSLLDDNGNVSFGVLLFRRYLFNRCQEEFEKGWKVDMPEVEEGEMLTEEYYAAVKAKRQGLGLIQLIGELFKLEMLSERIMYGCLIKLCNDPTNSGDEEAESLCKLLITIGKKLDSKAQTSRWVDIVTQRMKDEMLKSEKMSSRMKFMIQ</sequence>